<dbReference type="PROSITE" id="PS51294">
    <property type="entry name" value="HTH_MYB"/>
    <property type="match status" value="2"/>
</dbReference>
<feature type="domain" description="HTH myb-type" evidence="6">
    <location>
        <begin position="156"/>
        <end position="207"/>
    </location>
</feature>
<evidence type="ECO:0000256" key="2">
    <source>
        <dbReference type="ARBA" id="ARBA00023125"/>
    </source>
</evidence>
<feature type="domain" description="Myb-like" evidence="5">
    <location>
        <begin position="44"/>
        <end position="94"/>
    </location>
</feature>
<dbReference type="InParanoid" id="I1C7J2"/>
<dbReference type="CDD" id="cd00167">
    <property type="entry name" value="SANT"/>
    <property type="match status" value="1"/>
</dbReference>
<dbReference type="InterPro" id="IPR017930">
    <property type="entry name" value="Myb_dom"/>
</dbReference>
<dbReference type="PROSITE" id="PS50090">
    <property type="entry name" value="MYB_LIKE"/>
    <property type="match status" value="2"/>
</dbReference>
<accession>I1C7J2</accession>
<dbReference type="InterPro" id="IPR009057">
    <property type="entry name" value="Homeodomain-like_sf"/>
</dbReference>
<gene>
    <name evidence="7" type="ORF">RO3G_09132</name>
</gene>
<keyword evidence="4" id="KW-0539">Nucleus</keyword>
<reference evidence="7 8" key="1">
    <citation type="journal article" date="2009" name="PLoS Genet.">
        <title>Genomic analysis of the basal lineage fungus Rhizopus oryzae reveals a whole-genome duplication.</title>
        <authorList>
            <person name="Ma L.-J."/>
            <person name="Ibrahim A.S."/>
            <person name="Skory C."/>
            <person name="Grabherr M.G."/>
            <person name="Burger G."/>
            <person name="Butler M."/>
            <person name="Elias M."/>
            <person name="Idnurm A."/>
            <person name="Lang B.F."/>
            <person name="Sone T."/>
            <person name="Abe A."/>
            <person name="Calvo S.E."/>
            <person name="Corrochano L.M."/>
            <person name="Engels R."/>
            <person name="Fu J."/>
            <person name="Hansberg W."/>
            <person name="Kim J.-M."/>
            <person name="Kodira C.D."/>
            <person name="Koehrsen M.J."/>
            <person name="Liu B."/>
            <person name="Miranda-Saavedra D."/>
            <person name="O'Leary S."/>
            <person name="Ortiz-Castellanos L."/>
            <person name="Poulter R."/>
            <person name="Rodriguez-Romero J."/>
            <person name="Ruiz-Herrera J."/>
            <person name="Shen Y.-Q."/>
            <person name="Zeng Q."/>
            <person name="Galagan J."/>
            <person name="Birren B.W."/>
            <person name="Cuomo C.A."/>
            <person name="Wickes B.L."/>
        </authorList>
    </citation>
    <scope>NUCLEOTIDE SEQUENCE [LARGE SCALE GENOMIC DNA]</scope>
    <source>
        <strain evidence="8">RA 99-880 / ATCC MYA-4621 / FGSC 9543 / NRRL 43880</strain>
    </source>
</reference>
<dbReference type="STRING" id="246409.I1C7J2"/>
<dbReference type="Proteomes" id="UP000009138">
    <property type="component" value="Unassembled WGS sequence"/>
</dbReference>
<dbReference type="GO" id="GO:0000978">
    <property type="term" value="F:RNA polymerase II cis-regulatory region sequence-specific DNA binding"/>
    <property type="evidence" value="ECO:0007669"/>
    <property type="project" value="TreeGrafter"/>
</dbReference>
<dbReference type="GO" id="GO:0001006">
    <property type="term" value="F:RNA polymerase III type 3 promoter sequence-specific DNA binding"/>
    <property type="evidence" value="ECO:0007669"/>
    <property type="project" value="TreeGrafter"/>
</dbReference>
<organism evidence="7 8">
    <name type="scientific">Rhizopus delemar (strain RA 99-880 / ATCC MYA-4621 / FGSC 9543 / NRRL 43880)</name>
    <name type="common">Mucormycosis agent</name>
    <name type="synonym">Rhizopus arrhizus var. delemar</name>
    <dbReference type="NCBI Taxonomy" id="246409"/>
    <lineage>
        <taxon>Eukaryota</taxon>
        <taxon>Fungi</taxon>
        <taxon>Fungi incertae sedis</taxon>
        <taxon>Mucoromycota</taxon>
        <taxon>Mucoromycotina</taxon>
        <taxon>Mucoromycetes</taxon>
        <taxon>Mucorales</taxon>
        <taxon>Mucorineae</taxon>
        <taxon>Rhizopodaceae</taxon>
        <taxon>Rhizopus</taxon>
    </lineage>
</organism>
<dbReference type="GO" id="GO:0019185">
    <property type="term" value="C:snRNA-activating protein complex"/>
    <property type="evidence" value="ECO:0007669"/>
    <property type="project" value="TreeGrafter"/>
</dbReference>
<dbReference type="PANTHER" id="PTHR46621">
    <property type="entry name" value="SNRNA-ACTIVATING PROTEIN COMPLEX SUBUNIT 4"/>
    <property type="match status" value="1"/>
</dbReference>
<dbReference type="Pfam" id="PF00249">
    <property type="entry name" value="Myb_DNA-binding"/>
    <property type="match status" value="2"/>
</dbReference>
<dbReference type="GO" id="GO:0042795">
    <property type="term" value="P:snRNA transcription by RNA polymerase II"/>
    <property type="evidence" value="ECO:0007669"/>
    <property type="project" value="TreeGrafter"/>
</dbReference>
<dbReference type="Gene3D" id="1.10.10.60">
    <property type="entry name" value="Homeodomain-like"/>
    <property type="match status" value="2"/>
</dbReference>
<evidence type="ECO:0000256" key="1">
    <source>
        <dbReference type="ARBA" id="ARBA00023015"/>
    </source>
</evidence>
<dbReference type="RefSeq" id="XP_067519818.1">
    <property type="nucleotide sequence ID" value="XM_067663717.1"/>
</dbReference>
<proteinExistence type="predicted"/>
<dbReference type="OMA" id="GERINWI"/>
<name>I1C7J2_RHIO9</name>
<dbReference type="AlphaFoldDB" id="I1C7J2"/>
<keyword evidence="8" id="KW-1185">Reference proteome</keyword>
<keyword evidence="2" id="KW-0238">DNA-binding</keyword>
<dbReference type="GO" id="GO:0042796">
    <property type="term" value="P:snRNA transcription by RNA polymerase III"/>
    <property type="evidence" value="ECO:0007669"/>
    <property type="project" value="TreeGrafter"/>
</dbReference>
<dbReference type="VEuPathDB" id="FungiDB:RO3G_09132"/>
<evidence type="ECO:0000256" key="4">
    <source>
        <dbReference type="ARBA" id="ARBA00023242"/>
    </source>
</evidence>
<evidence type="ECO:0000256" key="3">
    <source>
        <dbReference type="ARBA" id="ARBA00023163"/>
    </source>
</evidence>
<dbReference type="InterPro" id="IPR051575">
    <property type="entry name" value="Myb-like_DNA-bd"/>
</dbReference>
<dbReference type="SMART" id="SM00717">
    <property type="entry name" value="SANT"/>
    <property type="match status" value="3"/>
</dbReference>
<evidence type="ECO:0000259" key="6">
    <source>
        <dbReference type="PROSITE" id="PS51294"/>
    </source>
</evidence>
<dbReference type="SUPFAM" id="SSF46689">
    <property type="entry name" value="Homeodomain-like"/>
    <property type="match status" value="2"/>
</dbReference>
<feature type="domain" description="HTH myb-type" evidence="6">
    <location>
        <begin position="44"/>
        <end position="98"/>
    </location>
</feature>
<evidence type="ECO:0000259" key="5">
    <source>
        <dbReference type="PROSITE" id="PS50090"/>
    </source>
</evidence>
<protein>
    <recommendedName>
        <fullName evidence="9">Myb-like DNA-binding domain containing protein</fullName>
    </recommendedName>
</protein>
<feature type="domain" description="Myb-like" evidence="5">
    <location>
        <begin position="149"/>
        <end position="196"/>
    </location>
</feature>
<sequence>MTLFVLSKPLLYNISKPTCFRQQQKASISRIMAAYLKEHGPDEKKRIIRKKWKQEDSERLLKLVEQYGPKWKSFESEFPGRAASCIKSHYETRTGSSQLILTAEEKEILTREIESMRDDDEVDWKMLQKSLLPSIRSITAIKKYYYGLNVKRHYERWTEEEVNQLRILVKKYGTKSWDEVVKEMKGRSSIQCQAKWFYESNIKNKDLNMI</sequence>
<dbReference type="InterPro" id="IPR001005">
    <property type="entry name" value="SANT/Myb"/>
</dbReference>
<evidence type="ECO:0008006" key="9">
    <source>
        <dbReference type="Google" id="ProtNLM"/>
    </source>
</evidence>
<dbReference type="OrthoDB" id="2143914at2759"/>
<evidence type="ECO:0000313" key="7">
    <source>
        <dbReference type="EMBL" id="EIE84422.1"/>
    </source>
</evidence>
<keyword evidence="1" id="KW-0805">Transcription regulation</keyword>
<dbReference type="GeneID" id="93616098"/>
<dbReference type="EMBL" id="CH476737">
    <property type="protein sequence ID" value="EIE84422.1"/>
    <property type="molecule type" value="Genomic_DNA"/>
</dbReference>
<keyword evidence="3" id="KW-0804">Transcription</keyword>
<evidence type="ECO:0000313" key="8">
    <source>
        <dbReference type="Proteomes" id="UP000009138"/>
    </source>
</evidence>
<dbReference type="PANTHER" id="PTHR46621:SF1">
    <property type="entry name" value="SNRNA-ACTIVATING PROTEIN COMPLEX SUBUNIT 4"/>
    <property type="match status" value="1"/>
</dbReference>